<dbReference type="Gene3D" id="3.60.15.10">
    <property type="entry name" value="Ribonuclease Z/Hydroxyacylglutathione hydrolase-like"/>
    <property type="match status" value="1"/>
</dbReference>
<dbReference type="InterPro" id="IPR001279">
    <property type="entry name" value="Metallo-B-lactamas"/>
</dbReference>
<dbReference type="PANTHER" id="PTHR46233:SF3">
    <property type="entry name" value="HYDROXYACYLGLUTATHIONE HYDROLASE GLOC"/>
    <property type="match status" value="1"/>
</dbReference>
<sequence>MTQIKSITLGELGNNCYLITDQASGLSALVDCTDDSKEMRDFIGSAKLEYILLTHGHFDHIGGVAAISRDYGAKVVISAQDASMLSSGKASLSAFFGIKQDKITPDLTVSEGSSLMLGETQIKVLATPGHTKGGVCYLLKDCIFTGDTLFFCSCGRTDFPGGSSKEIMQSLKRLATLEDSLKVYPGHDRTSTIAFEKANNPFMR</sequence>
<name>A0A9D2MHK4_9FIRM</name>
<evidence type="ECO:0000256" key="4">
    <source>
        <dbReference type="ARBA" id="ARBA00022833"/>
    </source>
</evidence>
<dbReference type="PANTHER" id="PTHR46233">
    <property type="entry name" value="HYDROXYACYLGLUTATHIONE HYDROLASE GLOC"/>
    <property type="match status" value="1"/>
</dbReference>
<keyword evidence="2" id="KW-0479">Metal-binding</keyword>
<feature type="domain" description="Metallo-beta-lactamase" evidence="5">
    <location>
        <begin position="13"/>
        <end position="187"/>
    </location>
</feature>
<organism evidence="6 7">
    <name type="scientific">Candidatus Eubacterium faecale</name>
    <dbReference type="NCBI Taxonomy" id="2838568"/>
    <lineage>
        <taxon>Bacteria</taxon>
        <taxon>Bacillati</taxon>
        <taxon>Bacillota</taxon>
        <taxon>Clostridia</taxon>
        <taxon>Eubacteriales</taxon>
        <taxon>Eubacteriaceae</taxon>
        <taxon>Eubacterium</taxon>
    </lineage>
</organism>
<dbReference type="SMART" id="SM00849">
    <property type="entry name" value="Lactamase_B"/>
    <property type="match status" value="1"/>
</dbReference>
<protein>
    <submittedName>
        <fullName evidence="6">MBL fold metallo-hydrolase</fullName>
    </submittedName>
</protein>
<dbReference type="AlphaFoldDB" id="A0A9D2MHK4"/>
<dbReference type="Pfam" id="PF00753">
    <property type="entry name" value="Lactamase_B"/>
    <property type="match status" value="1"/>
</dbReference>
<gene>
    <name evidence="6" type="ORF">IAA37_01045</name>
</gene>
<proteinExistence type="predicted"/>
<evidence type="ECO:0000256" key="3">
    <source>
        <dbReference type="ARBA" id="ARBA00022801"/>
    </source>
</evidence>
<dbReference type="CDD" id="cd06262">
    <property type="entry name" value="metallo-hydrolase-like_MBL-fold"/>
    <property type="match status" value="1"/>
</dbReference>
<keyword evidence="3" id="KW-0378">Hydrolase</keyword>
<comment type="caution">
    <text evidence="6">The sequence shown here is derived from an EMBL/GenBank/DDBJ whole genome shotgun (WGS) entry which is preliminary data.</text>
</comment>
<reference evidence="6" key="1">
    <citation type="journal article" date="2021" name="PeerJ">
        <title>Extensive microbial diversity within the chicken gut microbiome revealed by metagenomics and culture.</title>
        <authorList>
            <person name="Gilroy R."/>
            <person name="Ravi A."/>
            <person name="Getino M."/>
            <person name="Pursley I."/>
            <person name="Horton D.L."/>
            <person name="Alikhan N.F."/>
            <person name="Baker D."/>
            <person name="Gharbi K."/>
            <person name="Hall N."/>
            <person name="Watson M."/>
            <person name="Adriaenssens E.M."/>
            <person name="Foster-Nyarko E."/>
            <person name="Jarju S."/>
            <person name="Secka A."/>
            <person name="Antonio M."/>
            <person name="Oren A."/>
            <person name="Chaudhuri R.R."/>
            <person name="La Ragione R."/>
            <person name="Hildebrand F."/>
            <person name="Pallen M.J."/>
        </authorList>
    </citation>
    <scope>NUCLEOTIDE SEQUENCE</scope>
    <source>
        <strain evidence="6">CHK188-16595</strain>
    </source>
</reference>
<accession>A0A9D2MHK4</accession>
<comment type="cofactor">
    <cofactor evidence="1">
        <name>Zn(2+)</name>
        <dbReference type="ChEBI" id="CHEBI:29105"/>
    </cofactor>
</comment>
<dbReference type="SUPFAM" id="SSF56281">
    <property type="entry name" value="Metallo-hydrolase/oxidoreductase"/>
    <property type="match status" value="1"/>
</dbReference>
<evidence type="ECO:0000313" key="6">
    <source>
        <dbReference type="EMBL" id="HJB74246.1"/>
    </source>
</evidence>
<dbReference type="GO" id="GO:0016787">
    <property type="term" value="F:hydrolase activity"/>
    <property type="evidence" value="ECO:0007669"/>
    <property type="project" value="UniProtKB-KW"/>
</dbReference>
<evidence type="ECO:0000313" key="7">
    <source>
        <dbReference type="Proteomes" id="UP000823877"/>
    </source>
</evidence>
<evidence type="ECO:0000256" key="2">
    <source>
        <dbReference type="ARBA" id="ARBA00022723"/>
    </source>
</evidence>
<dbReference type="InterPro" id="IPR051453">
    <property type="entry name" value="MBL_Glyoxalase_II"/>
</dbReference>
<evidence type="ECO:0000259" key="5">
    <source>
        <dbReference type="SMART" id="SM00849"/>
    </source>
</evidence>
<dbReference type="EMBL" id="DWXN01000002">
    <property type="protein sequence ID" value="HJB74246.1"/>
    <property type="molecule type" value="Genomic_DNA"/>
</dbReference>
<dbReference type="Proteomes" id="UP000823877">
    <property type="component" value="Unassembled WGS sequence"/>
</dbReference>
<evidence type="ECO:0000256" key="1">
    <source>
        <dbReference type="ARBA" id="ARBA00001947"/>
    </source>
</evidence>
<dbReference type="InterPro" id="IPR036866">
    <property type="entry name" value="RibonucZ/Hydroxyglut_hydro"/>
</dbReference>
<dbReference type="GO" id="GO:0046872">
    <property type="term" value="F:metal ion binding"/>
    <property type="evidence" value="ECO:0007669"/>
    <property type="project" value="UniProtKB-KW"/>
</dbReference>
<reference evidence="6" key="2">
    <citation type="submission" date="2021-04" db="EMBL/GenBank/DDBJ databases">
        <authorList>
            <person name="Gilroy R."/>
        </authorList>
    </citation>
    <scope>NUCLEOTIDE SEQUENCE</scope>
    <source>
        <strain evidence="6">CHK188-16595</strain>
    </source>
</reference>
<keyword evidence="4" id="KW-0862">Zinc</keyword>